<gene>
    <name evidence="1" type="ORF">PV06_11447</name>
</gene>
<dbReference type="Proteomes" id="UP000053342">
    <property type="component" value="Unassembled WGS sequence"/>
</dbReference>
<dbReference type="HOGENOM" id="CLU_1610766_0_0_1"/>
<dbReference type="EMBL" id="KN847364">
    <property type="protein sequence ID" value="KIW36259.1"/>
    <property type="molecule type" value="Genomic_DNA"/>
</dbReference>
<keyword evidence="2" id="KW-1185">Reference proteome</keyword>
<reference evidence="1 2" key="1">
    <citation type="submission" date="2015-01" db="EMBL/GenBank/DDBJ databases">
        <title>The Genome Sequence of Exophiala oligosperma CBS72588.</title>
        <authorList>
            <consortium name="The Broad Institute Genomics Platform"/>
            <person name="Cuomo C."/>
            <person name="de Hoog S."/>
            <person name="Gorbushina A."/>
            <person name="Stielow B."/>
            <person name="Teixiera M."/>
            <person name="Abouelleil A."/>
            <person name="Chapman S.B."/>
            <person name="Priest M."/>
            <person name="Young S.K."/>
            <person name="Wortman J."/>
            <person name="Nusbaum C."/>
            <person name="Birren B."/>
        </authorList>
    </citation>
    <scope>NUCLEOTIDE SEQUENCE [LARGE SCALE GENOMIC DNA]</scope>
    <source>
        <strain evidence="1 2">CBS 72588</strain>
    </source>
</reference>
<evidence type="ECO:0000313" key="1">
    <source>
        <dbReference type="EMBL" id="KIW36259.1"/>
    </source>
</evidence>
<protein>
    <submittedName>
        <fullName evidence="1">Uncharacterized protein</fullName>
    </submittedName>
</protein>
<name>A0A0D2DKI3_9EURO</name>
<organism evidence="1 2">
    <name type="scientific">Exophiala oligosperma</name>
    <dbReference type="NCBI Taxonomy" id="215243"/>
    <lineage>
        <taxon>Eukaryota</taxon>
        <taxon>Fungi</taxon>
        <taxon>Dikarya</taxon>
        <taxon>Ascomycota</taxon>
        <taxon>Pezizomycotina</taxon>
        <taxon>Eurotiomycetes</taxon>
        <taxon>Chaetothyriomycetidae</taxon>
        <taxon>Chaetothyriales</taxon>
        <taxon>Herpotrichiellaceae</taxon>
        <taxon>Exophiala</taxon>
    </lineage>
</organism>
<proteinExistence type="predicted"/>
<dbReference type="VEuPathDB" id="FungiDB:PV06_11447"/>
<dbReference type="OrthoDB" id="4157142at2759"/>
<evidence type="ECO:0000313" key="2">
    <source>
        <dbReference type="Proteomes" id="UP000053342"/>
    </source>
</evidence>
<dbReference type="GeneID" id="27363521"/>
<accession>A0A0D2DKI3</accession>
<dbReference type="AlphaFoldDB" id="A0A0D2DKI3"/>
<dbReference type="STRING" id="215243.A0A0D2DKI3"/>
<sequence>MFVLLEIRQQPHELKMEQPPLSTIQANMMACHILACSQDETIAKFVPVCVARSISVAKRAGVFEPSDPPDYRTLTDALFDWHWWIERESRNRIVSCLFGQDAASSIFQGNVQSLSLLDLEVELATCESIWHSKNCSGVYSEASDDTITIDIFGKHGAAVNNRSDR</sequence>
<dbReference type="RefSeq" id="XP_016256475.1">
    <property type="nucleotide sequence ID" value="XM_016413127.1"/>
</dbReference>